<protein>
    <submittedName>
        <fullName evidence="1">Uncharacterized protein</fullName>
    </submittedName>
</protein>
<organism evidence="1">
    <name type="scientific">plant metagenome</name>
    <dbReference type="NCBI Taxonomy" id="1297885"/>
    <lineage>
        <taxon>unclassified sequences</taxon>
        <taxon>metagenomes</taxon>
        <taxon>organismal metagenomes</taxon>
    </lineage>
</organism>
<dbReference type="EMBL" id="CAADIO010000005">
    <property type="protein sequence ID" value="VFR82153.1"/>
    <property type="molecule type" value="Genomic_DNA"/>
</dbReference>
<gene>
    <name evidence="1" type="ORF">RAN3_3104</name>
</gene>
<proteinExistence type="predicted"/>
<name>A0A484U5T2_9ZZZZ</name>
<evidence type="ECO:0000313" key="1">
    <source>
        <dbReference type="EMBL" id="VFR82153.1"/>
    </source>
</evidence>
<dbReference type="AlphaFoldDB" id="A0A484U5T2"/>
<accession>A0A484U5T2</accession>
<sequence>MLTIYCKHEQLKKLWSEVGPLKTQLLALAGQTIRVELKLYRAGLLARGLGTLRNWRAVDLDSLFFETMAKYNLAGAVQKQVPLHVAEKALAKPYLRTYIAWQAGQEIESLYSSRATVLTHRKAILEAIGVDVSMRYCPDVDEALDLSHIFTPANIMALPGGALREERYHPPRQS</sequence>
<reference evidence="1" key="1">
    <citation type="submission" date="2019-03" db="EMBL/GenBank/DDBJ databases">
        <authorList>
            <person name="Danneels B."/>
        </authorList>
    </citation>
    <scope>NUCLEOTIDE SEQUENCE</scope>
</reference>